<organism evidence="1">
    <name type="scientific">Arundo donax</name>
    <name type="common">Giant reed</name>
    <name type="synonym">Donax arundinaceus</name>
    <dbReference type="NCBI Taxonomy" id="35708"/>
    <lineage>
        <taxon>Eukaryota</taxon>
        <taxon>Viridiplantae</taxon>
        <taxon>Streptophyta</taxon>
        <taxon>Embryophyta</taxon>
        <taxon>Tracheophyta</taxon>
        <taxon>Spermatophyta</taxon>
        <taxon>Magnoliopsida</taxon>
        <taxon>Liliopsida</taxon>
        <taxon>Poales</taxon>
        <taxon>Poaceae</taxon>
        <taxon>PACMAD clade</taxon>
        <taxon>Arundinoideae</taxon>
        <taxon>Arundineae</taxon>
        <taxon>Arundo</taxon>
    </lineage>
</organism>
<dbReference type="AlphaFoldDB" id="A0A0A8Y238"/>
<sequence length="54" mass="5958">MLAHKRSSVSHYLTIMLPYSIEGVIIPDIAQYFSYSPIFSRGKTSIGCTAICSC</sequence>
<reference evidence="1" key="2">
    <citation type="journal article" date="2015" name="Data Brief">
        <title>Shoot transcriptome of the giant reed, Arundo donax.</title>
        <authorList>
            <person name="Barrero R.A."/>
            <person name="Guerrero F.D."/>
            <person name="Moolhuijzen P."/>
            <person name="Goolsby J.A."/>
            <person name="Tidwell J."/>
            <person name="Bellgard S.E."/>
            <person name="Bellgard M.I."/>
        </authorList>
    </citation>
    <scope>NUCLEOTIDE SEQUENCE</scope>
    <source>
        <tissue evidence="1">Shoot tissue taken approximately 20 cm above the soil surface</tissue>
    </source>
</reference>
<reference evidence="1" key="1">
    <citation type="submission" date="2014-09" db="EMBL/GenBank/DDBJ databases">
        <authorList>
            <person name="Magalhaes I.L.F."/>
            <person name="Oliveira U."/>
            <person name="Santos F.R."/>
            <person name="Vidigal T.H.D.A."/>
            <person name="Brescovit A.D."/>
            <person name="Santos A.J."/>
        </authorList>
    </citation>
    <scope>NUCLEOTIDE SEQUENCE</scope>
    <source>
        <tissue evidence="1">Shoot tissue taken approximately 20 cm above the soil surface</tissue>
    </source>
</reference>
<proteinExistence type="predicted"/>
<dbReference type="EMBL" id="GBRH01280133">
    <property type="protein sequence ID" value="JAD17762.1"/>
    <property type="molecule type" value="Transcribed_RNA"/>
</dbReference>
<protein>
    <submittedName>
        <fullName evidence="1">Uncharacterized protein</fullName>
    </submittedName>
</protein>
<name>A0A0A8Y238_ARUDO</name>
<accession>A0A0A8Y238</accession>
<evidence type="ECO:0000313" key="1">
    <source>
        <dbReference type="EMBL" id="JAD17762.1"/>
    </source>
</evidence>